<dbReference type="Proteomes" id="UP000007519">
    <property type="component" value="Chromosome"/>
</dbReference>
<keyword evidence="2" id="KW-0732">Signal</keyword>
<dbReference type="EMBL" id="CP002831">
    <property type="protein sequence ID" value="AFC26499.1"/>
    <property type="molecule type" value="Genomic_DNA"/>
</dbReference>
<evidence type="ECO:0000256" key="1">
    <source>
        <dbReference type="SAM" id="MobiDB-lite"/>
    </source>
</evidence>
<feature type="signal peptide" evidence="2">
    <location>
        <begin position="1"/>
        <end position="17"/>
    </location>
</feature>
<accession>H6L8D5</accession>
<dbReference type="AlphaFoldDB" id="H6L8D5"/>
<dbReference type="PROSITE" id="PS51257">
    <property type="entry name" value="PROKAR_LIPOPROTEIN"/>
    <property type="match status" value="1"/>
</dbReference>
<feature type="region of interest" description="Disordered" evidence="1">
    <location>
        <begin position="25"/>
        <end position="46"/>
    </location>
</feature>
<dbReference type="STRING" id="984262.SGRA_3783"/>
<gene>
    <name evidence="3" type="ordered locus">SGRA_3783</name>
</gene>
<keyword evidence="4" id="KW-1185">Reference proteome</keyword>
<reference evidence="3 4" key="1">
    <citation type="journal article" date="2012" name="Stand. Genomic Sci.">
        <title>Complete genome sequencing and analysis of Saprospira grandis str. Lewin, a predatory marine bacterium.</title>
        <authorList>
            <person name="Saw J.H."/>
            <person name="Yuryev A."/>
            <person name="Kanbe M."/>
            <person name="Hou S."/>
            <person name="Young A.G."/>
            <person name="Aizawa S."/>
            <person name="Alam M."/>
        </authorList>
    </citation>
    <scope>NUCLEOTIDE SEQUENCE [LARGE SCALE GENOMIC DNA]</scope>
    <source>
        <strain evidence="3 4">Lewin</strain>
    </source>
</reference>
<protein>
    <recommendedName>
        <fullName evidence="5">Lipoprotein</fullName>
    </recommendedName>
</protein>
<sequence length="288" mass="33013">MKKQLLLWGSLPLFLLACESAPKTEKTEPIAPLPKAETPSGPSLGQHLSEQAEQLPQMHRGKTLADAQGFSDLADHLFHTLPKTMFMGRAKKDVDYGPKGGYRTALLHLSSLIGQKDWQKIKPANFFLGGCQTDELLDLENKTSFGYHNPALLEQLYKGLDQELKTADWAKNRTMPAPFDRLLLQTWAYGQLLPWKDEAQMTSLKSQYQALMQKGISYEKIMANKAYEQFFKQTLEQRKKISQAYPQAFDYRDNDYEAEILAFWLRRTIDGSAPQWLKIINRLQAHYN</sequence>
<evidence type="ECO:0000256" key="2">
    <source>
        <dbReference type="SAM" id="SignalP"/>
    </source>
</evidence>
<dbReference type="KEGG" id="sgn:SGRA_3783"/>
<evidence type="ECO:0000313" key="4">
    <source>
        <dbReference type="Proteomes" id="UP000007519"/>
    </source>
</evidence>
<evidence type="ECO:0008006" key="5">
    <source>
        <dbReference type="Google" id="ProtNLM"/>
    </source>
</evidence>
<feature type="chain" id="PRO_5003604774" description="Lipoprotein" evidence="2">
    <location>
        <begin position="18"/>
        <end position="288"/>
    </location>
</feature>
<name>H6L8D5_SAPGL</name>
<evidence type="ECO:0000313" key="3">
    <source>
        <dbReference type="EMBL" id="AFC26499.1"/>
    </source>
</evidence>
<organism evidence="3 4">
    <name type="scientific">Saprospira grandis (strain Lewin)</name>
    <dbReference type="NCBI Taxonomy" id="984262"/>
    <lineage>
        <taxon>Bacteria</taxon>
        <taxon>Pseudomonadati</taxon>
        <taxon>Bacteroidota</taxon>
        <taxon>Saprospiria</taxon>
        <taxon>Saprospirales</taxon>
        <taxon>Saprospiraceae</taxon>
        <taxon>Saprospira</taxon>
    </lineage>
</organism>
<dbReference type="HOGENOM" id="CLU_966089_0_0_10"/>
<dbReference type="RefSeq" id="WP_015694086.1">
    <property type="nucleotide sequence ID" value="NC_016940.1"/>
</dbReference>
<dbReference type="OrthoDB" id="338075at2"/>
<proteinExistence type="predicted"/>